<proteinExistence type="predicted"/>
<evidence type="ECO:0000313" key="1">
    <source>
        <dbReference type="EMBL" id="KAK6762760.1"/>
    </source>
</evidence>
<keyword evidence="2" id="KW-1185">Reference proteome</keyword>
<protein>
    <submittedName>
        <fullName evidence="1">Uncharacterized protein</fullName>
    </submittedName>
</protein>
<organism evidence="1 2">
    <name type="scientific">Necator americanus</name>
    <name type="common">Human hookworm</name>
    <dbReference type="NCBI Taxonomy" id="51031"/>
    <lineage>
        <taxon>Eukaryota</taxon>
        <taxon>Metazoa</taxon>
        <taxon>Ecdysozoa</taxon>
        <taxon>Nematoda</taxon>
        <taxon>Chromadorea</taxon>
        <taxon>Rhabditida</taxon>
        <taxon>Rhabditina</taxon>
        <taxon>Rhabditomorpha</taxon>
        <taxon>Strongyloidea</taxon>
        <taxon>Ancylostomatidae</taxon>
        <taxon>Bunostominae</taxon>
        <taxon>Necator</taxon>
    </lineage>
</organism>
<reference evidence="1 2" key="1">
    <citation type="submission" date="2023-08" db="EMBL/GenBank/DDBJ databases">
        <title>A Necator americanus chromosomal reference genome.</title>
        <authorList>
            <person name="Ilik V."/>
            <person name="Petrzelkova K.J."/>
            <person name="Pardy F."/>
            <person name="Fuh T."/>
            <person name="Niatou-Singa F.S."/>
            <person name="Gouil Q."/>
            <person name="Baker L."/>
            <person name="Ritchie M.E."/>
            <person name="Jex A.R."/>
            <person name="Gazzola D."/>
            <person name="Li H."/>
            <person name="Toshio Fujiwara R."/>
            <person name="Zhan B."/>
            <person name="Aroian R.V."/>
            <person name="Pafco B."/>
            <person name="Schwarz E.M."/>
        </authorList>
    </citation>
    <scope>NUCLEOTIDE SEQUENCE [LARGE SCALE GENOMIC DNA]</scope>
    <source>
        <strain evidence="1 2">Aroian</strain>
        <tissue evidence="1">Whole animal</tissue>
    </source>
</reference>
<gene>
    <name evidence="1" type="primary">Necator_chrX.g23626</name>
    <name evidence="1" type="ORF">RB195_023462</name>
</gene>
<dbReference type="EMBL" id="JAVFWL010000006">
    <property type="protein sequence ID" value="KAK6762760.1"/>
    <property type="molecule type" value="Genomic_DNA"/>
</dbReference>
<name>A0ABR1EJH6_NECAM</name>
<evidence type="ECO:0000313" key="2">
    <source>
        <dbReference type="Proteomes" id="UP001303046"/>
    </source>
</evidence>
<sequence>MNTVPIPCTLGPAVSDVERIGGFGLDDSDENDNRLARLLFDMPNGTTRAEIDHMLINRRWDCKPPARNVPRTVCDKLGKNFEKHQEIVEEEDLEA</sequence>
<comment type="caution">
    <text evidence="1">The sequence shown here is derived from an EMBL/GenBank/DDBJ whole genome shotgun (WGS) entry which is preliminary data.</text>
</comment>
<accession>A0ABR1EJH6</accession>
<dbReference type="Proteomes" id="UP001303046">
    <property type="component" value="Unassembled WGS sequence"/>
</dbReference>